<dbReference type="AlphaFoldDB" id="A0ABD5PTF1"/>
<name>A0ABD5PTF1_9EURY</name>
<proteinExistence type="predicted"/>
<gene>
    <name evidence="1" type="ORF">ACFO5R_18215</name>
</gene>
<reference evidence="1 2" key="1">
    <citation type="journal article" date="2019" name="Int. J. Syst. Evol. Microbiol.">
        <title>The Global Catalogue of Microorganisms (GCM) 10K type strain sequencing project: providing services to taxonomists for standard genome sequencing and annotation.</title>
        <authorList>
            <consortium name="The Broad Institute Genomics Platform"/>
            <consortium name="The Broad Institute Genome Sequencing Center for Infectious Disease"/>
            <person name="Wu L."/>
            <person name="Ma J."/>
        </authorList>
    </citation>
    <scope>NUCLEOTIDE SEQUENCE [LARGE SCALE GENOMIC DNA]</scope>
    <source>
        <strain evidence="1 2">WLHS5</strain>
    </source>
</reference>
<sequence length="57" mass="6241">MAKSQSSQSGGQEAQLLSMLASRSCPHCPDGELEQGVYKDNRAIVCDTCETPRVQLW</sequence>
<accession>A0ABD5PTF1</accession>
<evidence type="ECO:0000313" key="1">
    <source>
        <dbReference type="EMBL" id="MFC4543865.1"/>
    </source>
</evidence>
<comment type="caution">
    <text evidence="1">The sequence shown here is derived from an EMBL/GenBank/DDBJ whole genome shotgun (WGS) entry which is preliminary data.</text>
</comment>
<keyword evidence="2" id="KW-1185">Reference proteome</keyword>
<organism evidence="1 2">
    <name type="scientific">Halosolutus amylolyticus</name>
    <dbReference type="NCBI Taxonomy" id="2932267"/>
    <lineage>
        <taxon>Archaea</taxon>
        <taxon>Methanobacteriati</taxon>
        <taxon>Methanobacteriota</taxon>
        <taxon>Stenosarchaea group</taxon>
        <taxon>Halobacteria</taxon>
        <taxon>Halobacteriales</taxon>
        <taxon>Natrialbaceae</taxon>
        <taxon>Halosolutus</taxon>
    </lineage>
</organism>
<dbReference type="EMBL" id="JBHSFA010000009">
    <property type="protein sequence ID" value="MFC4543865.1"/>
    <property type="molecule type" value="Genomic_DNA"/>
</dbReference>
<dbReference type="RefSeq" id="WP_250142109.1">
    <property type="nucleotide sequence ID" value="NZ_JALIQP010000005.1"/>
</dbReference>
<dbReference type="NCBIfam" id="NF041921">
    <property type="entry name" value="HVO_A0556"/>
    <property type="match status" value="1"/>
</dbReference>
<dbReference type="InterPro" id="IPR049681">
    <property type="entry name" value="HVO_A0556-like"/>
</dbReference>
<protein>
    <submittedName>
        <fullName evidence="1">HVO_A0556 family zinc finger protein</fullName>
    </submittedName>
</protein>
<evidence type="ECO:0000313" key="2">
    <source>
        <dbReference type="Proteomes" id="UP001595898"/>
    </source>
</evidence>
<dbReference type="Proteomes" id="UP001595898">
    <property type="component" value="Unassembled WGS sequence"/>
</dbReference>